<dbReference type="GO" id="GO:0046983">
    <property type="term" value="F:protein dimerization activity"/>
    <property type="evidence" value="ECO:0007669"/>
    <property type="project" value="InterPro"/>
</dbReference>
<name>A0AA47P1U5_MERPO</name>
<dbReference type="InterPro" id="IPR012337">
    <property type="entry name" value="RNaseH-like_sf"/>
</dbReference>
<gene>
    <name evidence="7" type="primary">ZBED4_8</name>
    <name evidence="7" type="ORF">N1851_013122</name>
</gene>
<dbReference type="Pfam" id="PF05699">
    <property type="entry name" value="Dimer_Tnp_hAT"/>
    <property type="match status" value="1"/>
</dbReference>
<feature type="domain" description="HAT C-terminal dimerisation" evidence="6">
    <location>
        <begin position="307"/>
        <end position="383"/>
    </location>
</feature>
<dbReference type="Proteomes" id="UP001174136">
    <property type="component" value="Unassembled WGS sequence"/>
</dbReference>
<dbReference type="AlphaFoldDB" id="A0AA47P1U5"/>
<keyword evidence="4" id="KW-0862">Zinc</keyword>
<protein>
    <submittedName>
        <fullName evidence="7">Zinc finger BED domain-containing protein 4</fullName>
    </submittedName>
</protein>
<dbReference type="EMBL" id="JAOPHQ010002307">
    <property type="protein sequence ID" value="KAK0147396.1"/>
    <property type="molecule type" value="Genomic_DNA"/>
</dbReference>
<dbReference type="GO" id="GO:0008270">
    <property type="term" value="F:zinc ion binding"/>
    <property type="evidence" value="ECO:0007669"/>
    <property type="project" value="UniProtKB-KW"/>
</dbReference>
<evidence type="ECO:0000256" key="2">
    <source>
        <dbReference type="ARBA" id="ARBA00022723"/>
    </source>
</evidence>
<dbReference type="InterPro" id="IPR052035">
    <property type="entry name" value="ZnF_BED_domain_contain"/>
</dbReference>
<organism evidence="7 8">
    <name type="scientific">Merluccius polli</name>
    <name type="common">Benguela hake</name>
    <name type="synonym">Merluccius cadenati</name>
    <dbReference type="NCBI Taxonomy" id="89951"/>
    <lineage>
        <taxon>Eukaryota</taxon>
        <taxon>Metazoa</taxon>
        <taxon>Chordata</taxon>
        <taxon>Craniata</taxon>
        <taxon>Vertebrata</taxon>
        <taxon>Euteleostomi</taxon>
        <taxon>Actinopterygii</taxon>
        <taxon>Neopterygii</taxon>
        <taxon>Teleostei</taxon>
        <taxon>Neoteleostei</taxon>
        <taxon>Acanthomorphata</taxon>
        <taxon>Zeiogadaria</taxon>
        <taxon>Gadariae</taxon>
        <taxon>Gadiformes</taxon>
        <taxon>Gadoidei</taxon>
        <taxon>Merlucciidae</taxon>
        <taxon>Merluccius</taxon>
    </lineage>
</organism>
<comment type="caution">
    <text evidence="7">The sequence shown here is derived from an EMBL/GenBank/DDBJ whole genome shotgun (WGS) entry which is preliminary data.</text>
</comment>
<proteinExistence type="predicted"/>
<accession>A0AA47P1U5</accession>
<evidence type="ECO:0000259" key="6">
    <source>
        <dbReference type="Pfam" id="PF05699"/>
    </source>
</evidence>
<dbReference type="GO" id="GO:0005634">
    <property type="term" value="C:nucleus"/>
    <property type="evidence" value="ECO:0007669"/>
    <property type="project" value="UniProtKB-SubCell"/>
</dbReference>
<dbReference type="InterPro" id="IPR008906">
    <property type="entry name" value="HATC_C_dom"/>
</dbReference>
<keyword evidence="2" id="KW-0479">Metal-binding</keyword>
<evidence type="ECO:0000313" key="7">
    <source>
        <dbReference type="EMBL" id="KAK0147396.1"/>
    </source>
</evidence>
<evidence type="ECO:0000256" key="3">
    <source>
        <dbReference type="ARBA" id="ARBA00022771"/>
    </source>
</evidence>
<reference evidence="7" key="1">
    <citation type="journal article" date="2023" name="Front. Mar. Sci.">
        <title>A new Merluccius polli reference genome to investigate the effects of global change in West African waters.</title>
        <authorList>
            <person name="Mateo J.L."/>
            <person name="Blanco-Fernandez C."/>
            <person name="Garcia-Vazquez E."/>
            <person name="Machado-Schiaffino G."/>
        </authorList>
    </citation>
    <scope>NUCLEOTIDE SEQUENCE</scope>
    <source>
        <strain evidence="7">C29</strain>
        <tissue evidence="7">Fin</tissue>
    </source>
</reference>
<keyword evidence="3" id="KW-0863">Zinc-finger</keyword>
<dbReference type="PANTHER" id="PTHR46481">
    <property type="entry name" value="ZINC FINGER BED DOMAIN-CONTAINING PROTEIN 4"/>
    <property type="match status" value="1"/>
</dbReference>
<dbReference type="SUPFAM" id="SSF53098">
    <property type="entry name" value="Ribonuclease H-like"/>
    <property type="match status" value="1"/>
</dbReference>
<sequence length="384" mass="43351">MVKAKYEEEKQKAKLQLQNVTAVSVTSDMWTSIKMDAYLALSCHYIDENTCLKSTVLGVVHFPEKHTAVNLATNMIACGKALRLRHAICVAHTLNLIVKKSLDLTAVLSAIRTKARRLGYFWSSTTAKEKLALIQEQMGKPKLKLIQEVETRWNSTFQMLQRLGEQWEPVGAALGGLVSDIPALTSEEYTNVTGCLSILSPFHKATVELSEEKRVSGSKVIPLLKMIEKMLQEETMRSSNPLARELGEHLIKLLREKLHTLQSSSIMSLPTLLDPRFKIGNKLWSHLDATVMASRTKHNVTADATVEVQRYLLEPNIGRTDDPLLYWERQKCIYPNLYKLAIVHPSLTCSCERLFSKAGEVISKKRNRLNPSTVEQILFLNKNP</sequence>
<keyword evidence="8" id="KW-1185">Reference proteome</keyword>
<evidence type="ECO:0000256" key="5">
    <source>
        <dbReference type="ARBA" id="ARBA00023242"/>
    </source>
</evidence>
<evidence type="ECO:0000256" key="1">
    <source>
        <dbReference type="ARBA" id="ARBA00004123"/>
    </source>
</evidence>
<evidence type="ECO:0000256" key="4">
    <source>
        <dbReference type="ARBA" id="ARBA00022833"/>
    </source>
</evidence>
<dbReference type="PANTHER" id="PTHR46481:SF10">
    <property type="entry name" value="ZINC FINGER BED DOMAIN-CONTAINING PROTEIN 39"/>
    <property type="match status" value="1"/>
</dbReference>
<comment type="subcellular location">
    <subcellularLocation>
        <location evidence="1">Nucleus</location>
    </subcellularLocation>
</comment>
<keyword evidence="5" id="KW-0539">Nucleus</keyword>
<evidence type="ECO:0000313" key="8">
    <source>
        <dbReference type="Proteomes" id="UP001174136"/>
    </source>
</evidence>